<sequence length="494" mass="56758">MRIFLEILIVIIIINTVIATITVFHRPRNITSTLAWLLALFMLPVVGFILYAFLGRGIAEENIFDISHQEHIGLARIKHMILSDNRREKHQYDPNSTTHRAKLLIHYFNSAEDAPLSKRNRVKIFTDGKEKFAALFDDIQRAQETVHVEYYSFFNDDIGNEFLNLLTEKAKEGLEVRLVYDPWGSPKANKRWFKDFEAAGGQVTSFITSQNLIAKTRLNYHLHRKVVVIDGLISWTGGFNVGDQYLGRSEKFGYWRDTHIRIIGTASSSLQERFIMDWNASIRNEAKKVAYNDKYFKTATSELSETDSDTCGNSSIQVVSDGPDTQEEILKGGTVRAILAAKKSILIQTPYLIPDESIINALMVAARSGITIKIMIPQMPDHPFIYRATQYYANFLHQFGIELYIYNNGFLHAKTLVIDDEFCSVGSMNQDFRSYGLNFECNTYIYDRSVSHELTEIFYQDMAVSTLLTDEIIENQGHWLKFKQYFSRLLSPIL</sequence>
<dbReference type="PANTHER" id="PTHR21248:SF22">
    <property type="entry name" value="PHOSPHOLIPASE D"/>
    <property type="match status" value="1"/>
</dbReference>
<dbReference type="InterPro" id="IPR030874">
    <property type="entry name" value="Cardiolipin_synth_Firmi"/>
</dbReference>
<keyword evidence="6" id="KW-0677">Repeat</keyword>
<evidence type="ECO:0000256" key="12">
    <source>
        <dbReference type="HAMAP-Rule" id="MF_01916"/>
    </source>
</evidence>
<evidence type="ECO:0000256" key="8">
    <source>
        <dbReference type="ARBA" id="ARBA00023098"/>
    </source>
</evidence>
<evidence type="ECO:0000256" key="13">
    <source>
        <dbReference type="NCBIfam" id="TIGR04265"/>
    </source>
</evidence>
<dbReference type="HAMAP" id="MF_01916">
    <property type="entry name" value="Cardiolipin_synth_Cls"/>
    <property type="match status" value="1"/>
</dbReference>
<keyword evidence="11 12" id="KW-1208">Phospholipid metabolism</keyword>
<feature type="active site" evidence="12">
    <location>
        <position position="419"/>
    </location>
</feature>
<dbReference type="NCBIfam" id="TIGR04265">
    <property type="entry name" value="bac_cardiolipin"/>
    <property type="match status" value="1"/>
</dbReference>
<dbReference type="SUPFAM" id="SSF56024">
    <property type="entry name" value="Phospholipase D/nuclease"/>
    <property type="match status" value="2"/>
</dbReference>
<dbReference type="Proteomes" id="UP001597267">
    <property type="component" value="Unassembled WGS sequence"/>
</dbReference>
<feature type="active site" evidence="12">
    <location>
        <position position="223"/>
    </location>
</feature>
<comment type="function">
    <text evidence="12">Catalyzes the reversible phosphatidyl group transfer from one phosphatidylglycerol molecule to another to form cardiolipin (CL) (diphosphatidylglycerol) and glycerol.</text>
</comment>
<gene>
    <name evidence="15" type="primary">cls</name>
    <name evidence="15" type="ORF">ACFQ5M_07690</name>
</gene>
<dbReference type="EMBL" id="JBHTOP010000022">
    <property type="protein sequence ID" value="MFD1671972.1"/>
    <property type="molecule type" value="Genomic_DNA"/>
</dbReference>
<dbReference type="Pfam" id="PF13091">
    <property type="entry name" value="PLDc_2"/>
    <property type="match status" value="2"/>
</dbReference>
<feature type="transmembrane region" description="Helical" evidence="12">
    <location>
        <begin position="33"/>
        <end position="54"/>
    </location>
</feature>
<keyword evidence="8 12" id="KW-0443">Lipid metabolism</keyword>
<dbReference type="InterPro" id="IPR025202">
    <property type="entry name" value="PLD-like_dom"/>
</dbReference>
<keyword evidence="3 12" id="KW-0444">Lipid biosynthesis</keyword>
<feature type="active site" evidence="12">
    <location>
        <position position="230"/>
    </location>
</feature>
<dbReference type="CDD" id="cd09110">
    <property type="entry name" value="PLDc_CLS_1"/>
    <property type="match status" value="1"/>
</dbReference>
<comment type="subcellular location">
    <subcellularLocation>
        <location evidence="1 12">Cell membrane</location>
        <topology evidence="1 12">Multi-pass membrane protein</topology>
    </subcellularLocation>
</comment>
<evidence type="ECO:0000256" key="7">
    <source>
        <dbReference type="ARBA" id="ARBA00022989"/>
    </source>
</evidence>
<dbReference type="Gene3D" id="3.30.870.10">
    <property type="entry name" value="Endonuclease Chain A"/>
    <property type="match status" value="2"/>
</dbReference>
<dbReference type="PANTHER" id="PTHR21248">
    <property type="entry name" value="CARDIOLIPIN SYNTHASE"/>
    <property type="match status" value="1"/>
</dbReference>
<comment type="catalytic activity">
    <reaction evidence="12">
        <text>2 a 1,2-diacyl-sn-glycero-3-phospho-(1'-sn-glycerol) = a cardiolipin + glycerol</text>
        <dbReference type="Rhea" id="RHEA:31451"/>
        <dbReference type="ChEBI" id="CHEBI:17754"/>
        <dbReference type="ChEBI" id="CHEBI:62237"/>
        <dbReference type="ChEBI" id="CHEBI:64716"/>
    </reaction>
</comment>
<dbReference type="Pfam" id="PF13396">
    <property type="entry name" value="PLDc_N"/>
    <property type="match status" value="1"/>
</dbReference>
<evidence type="ECO:0000256" key="1">
    <source>
        <dbReference type="ARBA" id="ARBA00004651"/>
    </source>
</evidence>
<evidence type="ECO:0000256" key="5">
    <source>
        <dbReference type="ARBA" id="ARBA00022692"/>
    </source>
</evidence>
<keyword evidence="16" id="KW-1185">Reference proteome</keyword>
<organism evidence="15 16">
    <name type="scientific">Agrilactobacillus yilanensis</name>
    <dbReference type="NCBI Taxonomy" id="2485997"/>
    <lineage>
        <taxon>Bacteria</taxon>
        <taxon>Bacillati</taxon>
        <taxon>Bacillota</taxon>
        <taxon>Bacilli</taxon>
        <taxon>Lactobacillales</taxon>
        <taxon>Lactobacillaceae</taxon>
        <taxon>Agrilactobacillus</taxon>
    </lineage>
</organism>
<evidence type="ECO:0000256" key="10">
    <source>
        <dbReference type="ARBA" id="ARBA00023209"/>
    </source>
</evidence>
<keyword evidence="2 12" id="KW-1003">Cell membrane</keyword>
<dbReference type="InterPro" id="IPR022924">
    <property type="entry name" value="Cardiolipin_synthase"/>
</dbReference>
<evidence type="ECO:0000259" key="14">
    <source>
        <dbReference type="PROSITE" id="PS50035"/>
    </source>
</evidence>
<comment type="caution">
    <text evidence="15">The sequence shown here is derived from an EMBL/GenBank/DDBJ whole genome shotgun (WGS) entry which is preliminary data.</text>
</comment>
<dbReference type="InterPro" id="IPR027379">
    <property type="entry name" value="CLS_N"/>
</dbReference>
<evidence type="ECO:0000313" key="16">
    <source>
        <dbReference type="Proteomes" id="UP001597267"/>
    </source>
</evidence>
<evidence type="ECO:0000256" key="9">
    <source>
        <dbReference type="ARBA" id="ARBA00023136"/>
    </source>
</evidence>
<proteinExistence type="inferred from homology"/>
<feature type="domain" description="PLD phosphodiesterase" evidence="14">
    <location>
        <begin position="407"/>
        <end position="434"/>
    </location>
</feature>
<dbReference type="RefSeq" id="WP_125715103.1">
    <property type="nucleotide sequence ID" value="NZ_JBHTOP010000022.1"/>
</dbReference>
<feature type="active site" evidence="12">
    <location>
        <position position="414"/>
    </location>
</feature>
<reference evidence="16" key="1">
    <citation type="journal article" date="2019" name="Int. J. Syst. Evol. Microbiol.">
        <title>The Global Catalogue of Microorganisms (GCM) 10K type strain sequencing project: providing services to taxonomists for standard genome sequencing and annotation.</title>
        <authorList>
            <consortium name="The Broad Institute Genomics Platform"/>
            <consortium name="The Broad Institute Genome Sequencing Center for Infectious Disease"/>
            <person name="Wu L."/>
            <person name="Ma J."/>
        </authorList>
    </citation>
    <scope>NUCLEOTIDE SEQUENCE [LARGE SCALE GENOMIC DNA]</scope>
    <source>
        <strain evidence="16">CCM 8896</strain>
    </source>
</reference>
<dbReference type="InterPro" id="IPR001736">
    <property type="entry name" value="PLipase_D/transphosphatidylase"/>
</dbReference>
<evidence type="ECO:0000256" key="3">
    <source>
        <dbReference type="ARBA" id="ARBA00022516"/>
    </source>
</evidence>
<protein>
    <recommendedName>
        <fullName evidence="12 13">Cardiolipin synthase</fullName>
        <shortName evidence="12">CL synthase</shortName>
        <ecNumber evidence="12 13">2.7.8.-</ecNumber>
    </recommendedName>
</protein>
<comment type="similarity">
    <text evidence="12">Belongs to the phospholipase D family. Cardiolipin synthase subfamily.</text>
</comment>
<keyword evidence="9 12" id="KW-0472">Membrane</keyword>
<evidence type="ECO:0000256" key="11">
    <source>
        <dbReference type="ARBA" id="ARBA00023264"/>
    </source>
</evidence>
<dbReference type="EC" id="2.7.8.-" evidence="12 13"/>
<feature type="active site" evidence="12">
    <location>
        <position position="412"/>
    </location>
</feature>
<keyword evidence="4 12" id="KW-0808">Transferase</keyword>
<dbReference type="PROSITE" id="PS50035">
    <property type="entry name" value="PLD"/>
    <property type="match status" value="2"/>
</dbReference>
<feature type="active site" evidence="12">
    <location>
        <position position="225"/>
    </location>
</feature>
<feature type="domain" description="PLD phosphodiesterase" evidence="14">
    <location>
        <begin position="218"/>
        <end position="245"/>
    </location>
</feature>
<name>A0ABW4J6Y9_9LACO</name>
<evidence type="ECO:0000256" key="2">
    <source>
        <dbReference type="ARBA" id="ARBA00022475"/>
    </source>
</evidence>
<evidence type="ECO:0000256" key="6">
    <source>
        <dbReference type="ARBA" id="ARBA00022737"/>
    </source>
</evidence>
<dbReference type="CDD" id="cd09112">
    <property type="entry name" value="PLDc_CLS_2"/>
    <property type="match status" value="1"/>
</dbReference>
<keyword evidence="7 12" id="KW-1133">Transmembrane helix</keyword>
<feature type="transmembrane region" description="Helical" evidence="12">
    <location>
        <begin position="7"/>
        <end position="27"/>
    </location>
</feature>
<evidence type="ECO:0000313" key="15">
    <source>
        <dbReference type="EMBL" id="MFD1671972.1"/>
    </source>
</evidence>
<dbReference type="SMART" id="SM00155">
    <property type="entry name" value="PLDc"/>
    <property type="match status" value="2"/>
</dbReference>
<keyword evidence="5 12" id="KW-0812">Transmembrane</keyword>
<accession>A0ABW4J6Y9</accession>
<keyword evidence="10 12" id="KW-0594">Phospholipid biosynthesis</keyword>
<evidence type="ECO:0000256" key="4">
    <source>
        <dbReference type="ARBA" id="ARBA00022679"/>
    </source>
</evidence>